<dbReference type="GO" id="GO:0071111">
    <property type="term" value="F:cyclic-guanylate-specific phosphodiesterase activity"/>
    <property type="evidence" value="ECO:0007669"/>
    <property type="project" value="UniProtKB-EC"/>
</dbReference>
<dbReference type="InterPro" id="IPR001610">
    <property type="entry name" value="PAC"/>
</dbReference>
<dbReference type="Gene3D" id="3.30.450.40">
    <property type="match status" value="1"/>
</dbReference>
<protein>
    <recommendedName>
        <fullName evidence="1">cyclic-guanylate-specific phosphodiesterase</fullName>
        <ecNumber evidence="1">3.1.4.52</ecNumber>
    </recommendedName>
</protein>
<dbReference type="SMART" id="SM00091">
    <property type="entry name" value="PAS"/>
    <property type="match status" value="2"/>
</dbReference>
<dbReference type="EC" id="3.1.4.52" evidence="1"/>
<feature type="domain" description="PAC" evidence="5">
    <location>
        <begin position="771"/>
        <end position="823"/>
    </location>
</feature>
<organism evidence="8 9">
    <name type="scientific">Nitrincola iocasae</name>
    <dbReference type="NCBI Taxonomy" id="2614693"/>
    <lineage>
        <taxon>Bacteria</taxon>
        <taxon>Pseudomonadati</taxon>
        <taxon>Pseudomonadota</taxon>
        <taxon>Gammaproteobacteria</taxon>
        <taxon>Oceanospirillales</taxon>
        <taxon>Oceanospirillaceae</taxon>
        <taxon>Nitrincola</taxon>
    </lineage>
</organism>
<evidence type="ECO:0000259" key="6">
    <source>
        <dbReference type="PROSITE" id="PS50883"/>
    </source>
</evidence>
<dbReference type="InterPro" id="IPR043128">
    <property type="entry name" value="Rev_trsase/Diguanyl_cyclase"/>
</dbReference>
<dbReference type="SUPFAM" id="SSF55073">
    <property type="entry name" value="Nucleotide cyclase"/>
    <property type="match status" value="1"/>
</dbReference>
<dbReference type="InterPro" id="IPR029016">
    <property type="entry name" value="GAF-like_dom_sf"/>
</dbReference>
<dbReference type="NCBIfam" id="TIGR00229">
    <property type="entry name" value="sensory_box"/>
    <property type="match status" value="2"/>
</dbReference>
<keyword evidence="3" id="KW-0472">Membrane</keyword>
<dbReference type="InterPro" id="IPR035919">
    <property type="entry name" value="EAL_sf"/>
</dbReference>
<dbReference type="EMBL" id="CP044222">
    <property type="protein sequence ID" value="QEW07763.1"/>
    <property type="molecule type" value="Genomic_DNA"/>
</dbReference>
<dbReference type="Pfam" id="PF00563">
    <property type="entry name" value="EAL"/>
    <property type="match status" value="1"/>
</dbReference>
<feature type="domain" description="GGDEF" evidence="7">
    <location>
        <begin position="849"/>
        <end position="981"/>
    </location>
</feature>
<dbReference type="InterPro" id="IPR029787">
    <property type="entry name" value="Nucleotide_cyclase"/>
</dbReference>
<keyword evidence="9" id="KW-1185">Reference proteome</keyword>
<feature type="transmembrane region" description="Helical" evidence="3">
    <location>
        <begin position="60"/>
        <end position="77"/>
    </location>
</feature>
<evidence type="ECO:0000313" key="9">
    <source>
        <dbReference type="Proteomes" id="UP000325606"/>
    </source>
</evidence>
<dbReference type="SUPFAM" id="SSF55785">
    <property type="entry name" value="PYP-like sensor domain (PAS domain)"/>
    <property type="match status" value="2"/>
</dbReference>
<dbReference type="PANTHER" id="PTHR44757">
    <property type="entry name" value="DIGUANYLATE CYCLASE DGCP"/>
    <property type="match status" value="1"/>
</dbReference>
<dbReference type="SUPFAM" id="SSF55781">
    <property type="entry name" value="GAF domain-like"/>
    <property type="match status" value="1"/>
</dbReference>
<dbReference type="InterPro" id="IPR035965">
    <property type="entry name" value="PAS-like_dom_sf"/>
</dbReference>
<dbReference type="InterPro" id="IPR003018">
    <property type="entry name" value="GAF"/>
</dbReference>
<feature type="domain" description="PAC" evidence="5">
    <location>
        <begin position="488"/>
        <end position="540"/>
    </location>
</feature>
<gene>
    <name evidence="8" type="ORF">F5I99_15375</name>
</gene>
<dbReference type="InterPro" id="IPR000700">
    <property type="entry name" value="PAS-assoc_C"/>
</dbReference>
<dbReference type="InterPro" id="IPR000160">
    <property type="entry name" value="GGDEF_dom"/>
</dbReference>
<dbReference type="PROSITE" id="PS50887">
    <property type="entry name" value="GGDEF"/>
    <property type="match status" value="1"/>
</dbReference>
<evidence type="ECO:0000259" key="5">
    <source>
        <dbReference type="PROSITE" id="PS50113"/>
    </source>
</evidence>
<dbReference type="Pfam" id="PF08447">
    <property type="entry name" value="PAS_3"/>
    <property type="match status" value="2"/>
</dbReference>
<dbReference type="Proteomes" id="UP000325606">
    <property type="component" value="Chromosome"/>
</dbReference>
<dbReference type="InterPro" id="IPR013655">
    <property type="entry name" value="PAS_fold_3"/>
</dbReference>
<dbReference type="Gene3D" id="3.30.450.20">
    <property type="entry name" value="PAS domain"/>
    <property type="match status" value="2"/>
</dbReference>
<keyword evidence="3" id="KW-0812">Transmembrane</keyword>
<dbReference type="PROSITE" id="PS50112">
    <property type="entry name" value="PAS"/>
    <property type="match status" value="1"/>
</dbReference>
<dbReference type="PROSITE" id="PS50883">
    <property type="entry name" value="EAL"/>
    <property type="match status" value="1"/>
</dbReference>
<dbReference type="PROSITE" id="PS50113">
    <property type="entry name" value="PAC"/>
    <property type="match status" value="2"/>
</dbReference>
<evidence type="ECO:0000259" key="7">
    <source>
        <dbReference type="PROSITE" id="PS50887"/>
    </source>
</evidence>
<feature type="domain" description="EAL" evidence="6">
    <location>
        <begin position="990"/>
        <end position="1243"/>
    </location>
</feature>
<dbReference type="KEGG" id="nik:F5I99_15375"/>
<proteinExistence type="predicted"/>
<dbReference type="InterPro" id="IPR000014">
    <property type="entry name" value="PAS"/>
</dbReference>
<dbReference type="SMART" id="SM00052">
    <property type="entry name" value="EAL"/>
    <property type="match status" value="1"/>
</dbReference>
<dbReference type="PANTHER" id="PTHR44757:SF2">
    <property type="entry name" value="BIOFILM ARCHITECTURE MAINTENANCE PROTEIN MBAA"/>
    <property type="match status" value="1"/>
</dbReference>
<accession>A0A5J6LHA7</accession>
<dbReference type="CDD" id="cd00130">
    <property type="entry name" value="PAS"/>
    <property type="match status" value="2"/>
</dbReference>
<dbReference type="CDD" id="cd01949">
    <property type="entry name" value="GGDEF"/>
    <property type="match status" value="1"/>
</dbReference>
<dbReference type="Pfam" id="PF13185">
    <property type="entry name" value="GAF_2"/>
    <property type="match status" value="1"/>
</dbReference>
<dbReference type="InterPro" id="IPR052155">
    <property type="entry name" value="Biofilm_reg_signaling"/>
</dbReference>
<feature type="domain" description="PAS" evidence="4">
    <location>
        <begin position="436"/>
        <end position="484"/>
    </location>
</feature>
<dbReference type="InterPro" id="IPR001633">
    <property type="entry name" value="EAL_dom"/>
</dbReference>
<dbReference type="SUPFAM" id="SSF141868">
    <property type="entry name" value="EAL domain-like"/>
    <property type="match status" value="1"/>
</dbReference>
<dbReference type="NCBIfam" id="TIGR00254">
    <property type="entry name" value="GGDEF"/>
    <property type="match status" value="1"/>
</dbReference>
<name>A0A5J6LHA7_9GAMM</name>
<dbReference type="Gene3D" id="3.20.20.450">
    <property type="entry name" value="EAL domain"/>
    <property type="match status" value="1"/>
</dbReference>
<feature type="transmembrane region" description="Helical" evidence="3">
    <location>
        <begin position="97"/>
        <end position="120"/>
    </location>
</feature>
<evidence type="ECO:0000313" key="8">
    <source>
        <dbReference type="EMBL" id="QEW07763.1"/>
    </source>
</evidence>
<keyword evidence="2" id="KW-0973">c-di-GMP</keyword>
<evidence type="ECO:0000256" key="3">
    <source>
        <dbReference type="SAM" id="Phobius"/>
    </source>
</evidence>
<evidence type="ECO:0000256" key="1">
    <source>
        <dbReference type="ARBA" id="ARBA00012282"/>
    </source>
</evidence>
<dbReference type="Gene3D" id="3.30.70.270">
    <property type="match status" value="1"/>
</dbReference>
<keyword evidence="3" id="KW-1133">Transmembrane helix</keyword>
<dbReference type="Pfam" id="PF00990">
    <property type="entry name" value="GGDEF"/>
    <property type="match status" value="1"/>
</dbReference>
<evidence type="ECO:0000259" key="4">
    <source>
        <dbReference type="PROSITE" id="PS50112"/>
    </source>
</evidence>
<dbReference type="SMART" id="SM00086">
    <property type="entry name" value="PAC"/>
    <property type="match status" value="2"/>
</dbReference>
<evidence type="ECO:0000256" key="2">
    <source>
        <dbReference type="ARBA" id="ARBA00022636"/>
    </source>
</evidence>
<feature type="transmembrane region" description="Helical" evidence="3">
    <location>
        <begin position="369"/>
        <end position="395"/>
    </location>
</feature>
<dbReference type="CDD" id="cd01948">
    <property type="entry name" value="EAL"/>
    <property type="match status" value="1"/>
</dbReference>
<reference evidence="8 9" key="1">
    <citation type="submission" date="2019-09" db="EMBL/GenBank/DDBJ databases">
        <title>Nitrincola iocasae sp. nov., a bacterium isolated from the sediment collected at a cold seep field in South China Sea.</title>
        <authorList>
            <person name="Zhang H."/>
            <person name="Wang H."/>
            <person name="Li C."/>
        </authorList>
    </citation>
    <scope>NUCLEOTIDE SEQUENCE [LARGE SCALE GENOMIC DNA]</scope>
    <source>
        <strain evidence="8 9">KXZD1103</strain>
    </source>
</reference>
<feature type="transmembrane region" description="Helical" evidence="3">
    <location>
        <begin position="26"/>
        <end position="48"/>
    </location>
</feature>
<dbReference type="SMART" id="SM00267">
    <property type="entry name" value="GGDEF"/>
    <property type="match status" value="1"/>
</dbReference>
<sequence>MRILLKGYKDTMVVSNISRFRAEKVALAYFLFAMLWILTSDYLLGLLVSDTTSLVSLSTYKGILFVTTTSILLYLVLRIWVRNPVEKEEKRQDSKGLVFVFCGMALLVPLIALSLLRIAVPQALDRAAVNVQMIAAMKSEQLNEWLAKQAAQADRVGDDQALANWVEAWLENEDPGAVEYLSDYLQYLHRYDQFDGAYLQSLQGSSTLYSGEFQSISELDSFKQQAINQAQPVFTGLVELDDGLSLSWIVPIIKPGDSTQVVALLEMRVDPETRLFPQISNWPIASHTAELFLLQPLQNTNARLLSPVRHADLPVLSVLDDYKAAPANQGGGFETHSYHKQAVIAAHRPVQYGWILVAQQHRQEVLSPVYMMAAWLGLLALATMISVAFALRLVWQQNRRLQQTAYEMQAAEKDKLLLKFFELPFVGMAITDPETGRWMRFNPELCRLLGYKEQELKELTWQAVTHPDDLQADQQAFERMLSGVIDSYTLEKQFVRKSGVVFTALMNVCSVRTEDGKLQHSIATIQDVSDQKRYEADILHQRDLYNTLSETNQAIIRCTHLSELFAEVCRIAVVNGKMNYAWIGEIGAKGVRLLEAFGQQSDDLQPLLNGEVQPMPETGPLRQVFETAQPVILNHAPDQSAYACFPVQGDGKVIALLNLYADDAGFFSHDIMETLSEMAGDIGYAIRFIEQEEALKAAVQVVEASPVVLFRWENKPGWPVTYVSQNVSRWGYSANEFLQGTIDYKDIVHPDDHLWLDDEVTRYLSQQREEYVQEYRIVKADAQVLWVEDHTTVFYNAEGDVQVIEGVVTDITSRKTIQQRIEFLARHDSLTSLPNRVDILTSIETRGNVHTALLMLDLDRFKDVNDSFGHRTGDQLLCQVAELLRKVCPKDGLLARFGGDEFGLLIERDRPGLEALAETLIEALRTPIQLPQGMEIRIGACVGIARLTEADDNAEELMRQADAALYKAKEAGREQLRFYSNELTRAALARLNIEARLRSAITEGQLEVFYQPQINIQTGQLMGAEALLRWKDPLQGYVSPMDFIPVAEQSGLIHPIGEWVMEEVCKVGRTWLDKGYPSLMLAVNLSSYQLRHGDVVCMIKKLLDKYDFPASGLEVELTESALMRREDEAEQVFEALQSMGVSLAIDDFGTGYSSLAYLKTFPLDVLKIDKSFIEDLENSADDREIAAAVIVMGHTLGLKVLAEGVETTAQLALLRDLGCDYYQGYLKSPAVPASEFEALFLAS</sequence>
<dbReference type="AlphaFoldDB" id="A0A5J6LHA7"/>
<dbReference type="FunFam" id="3.20.20.450:FF:000001">
    <property type="entry name" value="Cyclic di-GMP phosphodiesterase yahA"/>
    <property type="match status" value="1"/>
</dbReference>